<evidence type="ECO:0000313" key="1">
    <source>
        <dbReference type="EMBL" id="OCK86535.1"/>
    </source>
</evidence>
<evidence type="ECO:0000313" key="2">
    <source>
        <dbReference type="Proteomes" id="UP000250078"/>
    </source>
</evidence>
<organism evidence="1 2">
    <name type="scientific">Cenococcum geophilum 1.58</name>
    <dbReference type="NCBI Taxonomy" id="794803"/>
    <lineage>
        <taxon>Eukaryota</taxon>
        <taxon>Fungi</taxon>
        <taxon>Dikarya</taxon>
        <taxon>Ascomycota</taxon>
        <taxon>Pezizomycotina</taxon>
        <taxon>Dothideomycetes</taxon>
        <taxon>Pleosporomycetidae</taxon>
        <taxon>Gloniales</taxon>
        <taxon>Gloniaceae</taxon>
        <taxon>Cenococcum</taxon>
    </lineage>
</organism>
<name>A0ACC8EJZ9_9PEZI</name>
<proteinExistence type="predicted"/>
<gene>
    <name evidence="1" type="ORF">K441DRAFT_672242</name>
</gene>
<dbReference type="EMBL" id="KV748320">
    <property type="protein sequence ID" value="OCK86535.1"/>
    <property type="molecule type" value="Genomic_DNA"/>
</dbReference>
<dbReference type="Proteomes" id="UP000250078">
    <property type="component" value="Unassembled WGS sequence"/>
</dbReference>
<feature type="non-terminal residue" evidence="1">
    <location>
        <position position="1"/>
    </location>
</feature>
<accession>A0ACC8EJZ9</accession>
<sequence length="58" mass="6191">MTSTSRLSTISPSTVPTARNTANPPDGLSSHYEKTKMPISTILFLSISCTSMETLSSI</sequence>
<reference evidence="1 2" key="1">
    <citation type="journal article" date="2016" name="Nat. Commun.">
        <title>Ectomycorrhizal ecology is imprinted in the genome of the dominant symbiotic fungus Cenococcum geophilum.</title>
        <authorList>
            <consortium name="DOE Joint Genome Institute"/>
            <person name="Peter M."/>
            <person name="Kohler A."/>
            <person name="Ohm R.A."/>
            <person name="Kuo A."/>
            <person name="Krutzmann J."/>
            <person name="Morin E."/>
            <person name="Arend M."/>
            <person name="Barry K.W."/>
            <person name="Binder M."/>
            <person name="Choi C."/>
            <person name="Clum A."/>
            <person name="Copeland A."/>
            <person name="Grisel N."/>
            <person name="Haridas S."/>
            <person name="Kipfer T."/>
            <person name="LaButti K."/>
            <person name="Lindquist E."/>
            <person name="Lipzen A."/>
            <person name="Maire R."/>
            <person name="Meier B."/>
            <person name="Mihaltcheva S."/>
            <person name="Molinier V."/>
            <person name="Murat C."/>
            <person name="Poggeler S."/>
            <person name="Quandt C.A."/>
            <person name="Sperisen C."/>
            <person name="Tritt A."/>
            <person name="Tisserant E."/>
            <person name="Crous P.W."/>
            <person name="Henrissat B."/>
            <person name="Nehls U."/>
            <person name="Egli S."/>
            <person name="Spatafora J.W."/>
            <person name="Grigoriev I.V."/>
            <person name="Martin F.M."/>
        </authorList>
    </citation>
    <scope>NUCLEOTIDE SEQUENCE [LARGE SCALE GENOMIC DNA]</scope>
    <source>
        <strain evidence="1 2">1.58</strain>
    </source>
</reference>
<keyword evidence="2" id="KW-1185">Reference proteome</keyword>
<protein>
    <submittedName>
        <fullName evidence="1">Uncharacterized protein</fullName>
    </submittedName>
</protein>